<dbReference type="PRINTS" id="PR00081">
    <property type="entry name" value="GDHRDH"/>
</dbReference>
<dbReference type="SMART" id="SM00822">
    <property type="entry name" value="PKS_KR"/>
    <property type="match status" value="1"/>
</dbReference>
<evidence type="ECO:0000256" key="1">
    <source>
        <dbReference type="ARBA" id="ARBA00006484"/>
    </source>
</evidence>
<dbReference type="InterPro" id="IPR020904">
    <property type="entry name" value="Sc_DH/Rdtase_CS"/>
</dbReference>
<feature type="domain" description="Ketoreductase" evidence="3">
    <location>
        <begin position="6"/>
        <end position="185"/>
    </location>
</feature>
<dbReference type="PROSITE" id="PS00061">
    <property type="entry name" value="ADH_SHORT"/>
    <property type="match status" value="1"/>
</dbReference>
<dbReference type="Pfam" id="PF00106">
    <property type="entry name" value="adh_short"/>
    <property type="match status" value="1"/>
</dbReference>
<accession>W7IZM3</accession>
<organism evidence="4 5">
    <name type="scientific">Actinokineospora spheciospongiae</name>
    <dbReference type="NCBI Taxonomy" id="909613"/>
    <lineage>
        <taxon>Bacteria</taxon>
        <taxon>Bacillati</taxon>
        <taxon>Actinomycetota</taxon>
        <taxon>Actinomycetes</taxon>
        <taxon>Pseudonocardiales</taxon>
        <taxon>Pseudonocardiaceae</taxon>
        <taxon>Actinokineospora</taxon>
    </lineage>
</organism>
<evidence type="ECO:0000259" key="3">
    <source>
        <dbReference type="SMART" id="SM00822"/>
    </source>
</evidence>
<gene>
    <name evidence="4" type="ORF">UO65_2679</name>
</gene>
<keyword evidence="5" id="KW-1185">Reference proteome</keyword>
<dbReference type="GO" id="GO:0016491">
    <property type="term" value="F:oxidoreductase activity"/>
    <property type="evidence" value="ECO:0007669"/>
    <property type="project" value="UniProtKB-KW"/>
</dbReference>
<dbReference type="InterPro" id="IPR036291">
    <property type="entry name" value="NAD(P)-bd_dom_sf"/>
</dbReference>
<dbReference type="PATRIC" id="fig|909613.9.peg.2679"/>
<proteinExistence type="inferred from homology"/>
<evidence type="ECO:0000313" key="5">
    <source>
        <dbReference type="Proteomes" id="UP000019277"/>
    </source>
</evidence>
<dbReference type="OrthoDB" id="7064009at2"/>
<dbReference type="EMBL" id="AYXG01000094">
    <property type="protein sequence ID" value="EWC62016.1"/>
    <property type="molecule type" value="Genomic_DNA"/>
</dbReference>
<dbReference type="PANTHER" id="PTHR43391">
    <property type="entry name" value="RETINOL DEHYDROGENASE-RELATED"/>
    <property type="match status" value="1"/>
</dbReference>
<dbReference type="Proteomes" id="UP000019277">
    <property type="component" value="Unassembled WGS sequence"/>
</dbReference>
<evidence type="ECO:0000313" key="4">
    <source>
        <dbReference type="EMBL" id="EWC62016.1"/>
    </source>
</evidence>
<dbReference type="InterPro" id="IPR057326">
    <property type="entry name" value="KR_dom"/>
</dbReference>
<reference evidence="4 5" key="1">
    <citation type="journal article" date="2014" name="Genome Announc.">
        <title>Draft Genome Sequence of the Antitrypanosomally Active Sponge-Associated Bacterium Actinokineospora sp. Strain EG49.</title>
        <authorList>
            <person name="Harjes J."/>
            <person name="Ryu T."/>
            <person name="Abdelmohsen U.R."/>
            <person name="Moitinho-Silva L."/>
            <person name="Horn H."/>
            <person name="Ravasi T."/>
            <person name="Hentschel U."/>
        </authorList>
    </citation>
    <scope>NUCLEOTIDE SEQUENCE [LARGE SCALE GENOMIC DNA]</scope>
    <source>
        <strain evidence="4 5">EG49</strain>
    </source>
</reference>
<dbReference type="SUPFAM" id="SSF51735">
    <property type="entry name" value="NAD(P)-binding Rossmann-fold domains"/>
    <property type="match status" value="1"/>
</dbReference>
<dbReference type="CDD" id="cd05233">
    <property type="entry name" value="SDR_c"/>
    <property type="match status" value="1"/>
</dbReference>
<dbReference type="AlphaFoldDB" id="W7IZM3"/>
<evidence type="ECO:0000256" key="2">
    <source>
        <dbReference type="ARBA" id="ARBA00023002"/>
    </source>
</evidence>
<dbReference type="RefSeq" id="WP_035282211.1">
    <property type="nucleotide sequence ID" value="NZ_AYXG01000094.1"/>
</dbReference>
<sequence length="275" mass="28137">MEIPGRSVLVTGAGNGIGAALALRLAAERPRVVLVSDLDADAAGAVADRVRALGVAAVAVRTDVSDPDQVRELVALAERDHGGADLICSNAGVATGMGVHASPAQWADSWSVNVMAHVHLAQAALPGMSRRRGGHLLITASGVGLLGLPGDAPYTVTKHAAVALAEWLACSYGHLGIGVSALCPMGVRTDFLMPGVEAGHPAARAITATAPIIEPEQVAEAAVAGIAEDRFLILPHPEVGVLHARRAADPETWVAERRAAATARRGAGRRAQPTP</sequence>
<protein>
    <submittedName>
        <fullName evidence="4">Putative oxidoreductase</fullName>
    </submittedName>
</protein>
<dbReference type="InterPro" id="IPR002347">
    <property type="entry name" value="SDR_fam"/>
</dbReference>
<comment type="caution">
    <text evidence="4">The sequence shown here is derived from an EMBL/GenBank/DDBJ whole genome shotgun (WGS) entry which is preliminary data.</text>
</comment>
<dbReference type="STRING" id="909613.UO65_2679"/>
<keyword evidence="2" id="KW-0560">Oxidoreductase</keyword>
<name>W7IZM3_9PSEU</name>
<dbReference type="Gene3D" id="3.40.50.720">
    <property type="entry name" value="NAD(P)-binding Rossmann-like Domain"/>
    <property type="match status" value="1"/>
</dbReference>
<comment type="similarity">
    <text evidence="1">Belongs to the short-chain dehydrogenases/reductases (SDR) family.</text>
</comment>
<dbReference type="PANTHER" id="PTHR43391:SF26">
    <property type="entry name" value="BLL7251 PROTEIN"/>
    <property type="match status" value="1"/>
</dbReference>
<dbReference type="eggNOG" id="COG0300">
    <property type="taxonomic scope" value="Bacteria"/>
</dbReference>